<reference evidence="4" key="1">
    <citation type="journal article" date="2023" name="Science">
        <title>Elucidation of the pathway for biosynthesis of saponin adjuvants from the soapbark tree.</title>
        <authorList>
            <person name="Reed J."/>
            <person name="Orme A."/>
            <person name="El-Demerdash A."/>
            <person name="Owen C."/>
            <person name="Martin L.B.B."/>
            <person name="Misra R.C."/>
            <person name="Kikuchi S."/>
            <person name="Rejzek M."/>
            <person name="Martin A.C."/>
            <person name="Harkess A."/>
            <person name="Leebens-Mack J."/>
            <person name="Louveau T."/>
            <person name="Stephenson M.J."/>
            <person name="Osbourn A."/>
        </authorList>
    </citation>
    <scope>NUCLEOTIDE SEQUENCE</scope>
    <source>
        <strain evidence="4">S10</strain>
    </source>
</reference>
<feature type="domain" description="GFO/IDH/MocA-like oxidoreductase" evidence="3">
    <location>
        <begin position="139"/>
        <end position="259"/>
    </location>
</feature>
<dbReference type="SUPFAM" id="SSF55347">
    <property type="entry name" value="Glyceraldehyde-3-phosphate dehydrogenase-like, C-terminal domain"/>
    <property type="match status" value="1"/>
</dbReference>
<evidence type="ECO:0000259" key="2">
    <source>
        <dbReference type="Pfam" id="PF01408"/>
    </source>
</evidence>
<dbReference type="InterPro" id="IPR055170">
    <property type="entry name" value="GFO_IDH_MocA-like_dom"/>
</dbReference>
<gene>
    <name evidence="4" type="ORF">O6P43_005434</name>
</gene>
<comment type="caution">
    <text evidence="4">The sequence shown here is derived from an EMBL/GenBank/DDBJ whole genome shotgun (WGS) entry which is preliminary data.</text>
</comment>
<keyword evidence="5" id="KW-1185">Reference proteome</keyword>
<name>A0AAD7VH14_QUISA</name>
<dbReference type="GO" id="GO:0000166">
    <property type="term" value="F:nucleotide binding"/>
    <property type="evidence" value="ECO:0007669"/>
    <property type="project" value="InterPro"/>
</dbReference>
<feature type="domain" description="Gfo/Idh/MocA-like oxidoreductase N-terminal" evidence="2">
    <location>
        <begin position="6"/>
        <end position="125"/>
    </location>
</feature>
<dbReference type="PANTHER" id="PTHR46368:SF14">
    <property type="entry name" value="OXIDOREDUCTASE FAMILY, NAD-BINDING ROSSMANN FOLD PROTEIN"/>
    <property type="match status" value="1"/>
</dbReference>
<dbReference type="Proteomes" id="UP001163823">
    <property type="component" value="Chromosome 3"/>
</dbReference>
<dbReference type="EMBL" id="JARAOO010000003">
    <property type="protein sequence ID" value="KAJ7975517.1"/>
    <property type="molecule type" value="Genomic_DNA"/>
</dbReference>
<dbReference type="Pfam" id="PF22725">
    <property type="entry name" value="GFO_IDH_MocA_C3"/>
    <property type="match status" value="1"/>
</dbReference>
<evidence type="ECO:0000313" key="5">
    <source>
        <dbReference type="Proteomes" id="UP001163823"/>
    </source>
</evidence>
<dbReference type="KEGG" id="qsa:O6P43_005434"/>
<evidence type="ECO:0000259" key="3">
    <source>
        <dbReference type="Pfam" id="PF22725"/>
    </source>
</evidence>
<dbReference type="Pfam" id="PF01408">
    <property type="entry name" value="GFO_IDH_MocA"/>
    <property type="match status" value="1"/>
</dbReference>
<dbReference type="Gene3D" id="3.30.360.10">
    <property type="entry name" value="Dihydrodipicolinate Reductase, domain 2"/>
    <property type="match status" value="1"/>
</dbReference>
<comment type="similarity">
    <text evidence="1">Belongs to the Gfo/Idh/MocA family.</text>
</comment>
<dbReference type="Gene3D" id="3.40.50.720">
    <property type="entry name" value="NAD(P)-binding Rossmann-like Domain"/>
    <property type="match status" value="1"/>
</dbReference>
<dbReference type="InterPro" id="IPR000683">
    <property type="entry name" value="Gfo/Idh/MocA-like_OxRdtase_N"/>
</dbReference>
<accession>A0AAD7VH14</accession>
<protein>
    <submittedName>
        <fullName evidence="4">Oxidoreductase family, NAD-binding rossmann fold protein</fullName>
    </submittedName>
</protein>
<sequence>MAETAIRFGILGCAQVSCKLSKAITQAPNATLHAISSRSIDKANKFAADNGLSPFVKIYGSYEAVLDDTDVDAVYIPLPTTLHLKWAVMAAEKRKHVLLEKPVALNVSDLDRIVEACEANGVQFMDGTMWMHHPRMPKMKQLLSDTHRFGQLKSIHSCITYNAGPDFMNNSIKVKPDLDALGALGDIGWYCIRAILWAVDYELPKKVVALHGTVCNEAGVILSCGSSLHWEDGKVATFYCSFLTYITFDIKALGTKGSLSLNDFVQPFLENYGTFSEASELDYMKIEPGKWAPTPNEHVVSNEFPQEVLMVKEFADLVEKVKGKLGLKPEKAWPILSRKTQLVLDAVKESIERGYEPVEIVP</sequence>
<organism evidence="4 5">
    <name type="scientific">Quillaja saponaria</name>
    <name type="common">Soap bark tree</name>
    <dbReference type="NCBI Taxonomy" id="32244"/>
    <lineage>
        <taxon>Eukaryota</taxon>
        <taxon>Viridiplantae</taxon>
        <taxon>Streptophyta</taxon>
        <taxon>Embryophyta</taxon>
        <taxon>Tracheophyta</taxon>
        <taxon>Spermatophyta</taxon>
        <taxon>Magnoliopsida</taxon>
        <taxon>eudicotyledons</taxon>
        <taxon>Gunneridae</taxon>
        <taxon>Pentapetalae</taxon>
        <taxon>rosids</taxon>
        <taxon>fabids</taxon>
        <taxon>Fabales</taxon>
        <taxon>Quillajaceae</taxon>
        <taxon>Quillaja</taxon>
    </lineage>
</organism>
<evidence type="ECO:0000256" key="1">
    <source>
        <dbReference type="ARBA" id="ARBA00010928"/>
    </source>
</evidence>
<proteinExistence type="inferred from homology"/>
<dbReference type="InterPro" id="IPR036291">
    <property type="entry name" value="NAD(P)-bd_dom_sf"/>
</dbReference>
<dbReference type="SUPFAM" id="SSF51735">
    <property type="entry name" value="NAD(P)-binding Rossmann-fold domains"/>
    <property type="match status" value="1"/>
</dbReference>
<dbReference type="PANTHER" id="PTHR46368">
    <property type="match status" value="1"/>
</dbReference>
<evidence type="ECO:0000313" key="4">
    <source>
        <dbReference type="EMBL" id="KAJ7975517.1"/>
    </source>
</evidence>
<dbReference type="AlphaFoldDB" id="A0AAD7VH14"/>